<evidence type="ECO:0000256" key="6">
    <source>
        <dbReference type="ARBA" id="ARBA00022801"/>
    </source>
</evidence>
<keyword evidence="8 9" id="KW-0472">Membrane</keyword>
<comment type="caution">
    <text evidence="9">Lacks conserved residue(s) required for the propagation of feature annotation.</text>
</comment>
<keyword evidence="5 9" id="KW-0064">Aspartyl protease</keyword>
<evidence type="ECO:0000256" key="4">
    <source>
        <dbReference type="ARBA" id="ARBA00022692"/>
    </source>
</evidence>
<evidence type="ECO:0000256" key="10">
    <source>
        <dbReference type="RuleBase" id="RU004181"/>
    </source>
</evidence>
<dbReference type="HAMAP" id="MF_00161">
    <property type="entry name" value="LspA"/>
    <property type="match status" value="1"/>
</dbReference>
<keyword evidence="7 9" id="KW-1133">Transmembrane helix</keyword>
<dbReference type="PANTHER" id="PTHR33695:SF1">
    <property type="entry name" value="LIPOPROTEIN SIGNAL PEPTIDASE"/>
    <property type="match status" value="1"/>
</dbReference>
<feature type="active site" evidence="9">
    <location>
        <position position="114"/>
    </location>
</feature>
<feature type="transmembrane region" description="Helical" evidence="9">
    <location>
        <begin position="60"/>
        <end position="81"/>
    </location>
</feature>
<comment type="function">
    <text evidence="9">This protein specifically catalyzes the removal of signal peptides from prolipoproteins.</text>
</comment>
<evidence type="ECO:0000256" key="1">
    <source>
        <dbReference type="ARBA" id="ARBA00006139"/>
    </source>
</evidence>
<keyword evidence="12" id="KW-1185">Reference proteome</keyword>
<dbReference type="GO" id="GO:0005886">
    <property type="term" value="C:plasma membrane"/>
    <property type="evidence" value="ECO:0007669"/>
    <property type="project" value="UniProtKB-SubCell"/>
</dbReference>
<dbReference type="Pfam" id="PF01252">
    <property type="entry name" value="Peptidase_A8"/>
    <property type="match status" value="1"/>
</dbReference>
<feature type="transmembrane region" description="Helical" evidence="9">
    <location>
        <begin position="124"/>
        <end position="142"/>
    </location>
</feature>
<dbReference type="UniPathway" id="UPA00665"/>
<dbReference type="PANTHER" id="PTHR33695">
    <property type="entry name" value="LIPOPROTEIN SIGNAL PEPTIDASE"/>
    <property type="match status" value="1"/>
</dbReference>
<keyword evidence="6 9" id="KW-0378">Hydrolase</keyword>
<comment type="catalytic activity">
    <reaction evidence="9">
        <text>Release of signal peptides from bacterial membrane prolipoproteins. Hydrolyzes -Xaa-Yaa-Zaa-|-(S,diacylglyceryl)Cys-, in which Xaa is hydrophobic (preferably Leu), and Yaa (Ala or Ser) and Zaa (Gly or Ala) have small, neutral side chains.</text>
        <dbReference type="EC" id="3.4.23.36"/>
    </reaction>
</comment>
<dbReference type="Proteomes" id="UP000440004">
    <property type="component" value="Unassembled WGS sequence"/>
</dbReference>
<dbReference type="InterPro" id="IPR001872">
    <property type="entry name" value="Peptidase_A8"/>
</dbReference>
<sequence length="145" mass="16948">MVYILIICLIVSLDLGSKKYVAQFFREKEINIKRIYKSLYFTLVYNEGAFLGLLSKKKLLLKFIISITIFFLYAVFIFEILQDNDPKLKLFLSFVLGGATGNYIDRIKNDRVTDFIFFKFKGLPVFNIADIFIFIGAILLIIKMW</sequence>
<dbReference type="EC" id="3.4.23.36" evidence="9"/>
<evidence type="ECO:0000256" key="9">
    <source>
        <dbReference type="HAMAP-Rule" id="MF_00161"/>
    </source>
</evidence>
<feature type="active site" evidence="9">
    <location>
        <position position="130"/>
    </location>
</feature>
<dbReference type="GO" id="GO:0006508">
    <property type="term" value="P:proteolysis"/>
    <property type="evidence" value="ECO:0007669"/>
    <property type="project" value="UniProtKB-KW"/>
</dbReference>
<organism evidence="11 12">
    <name type="scientific">Alkalibaculum sporogenes</name>
    <dbReference type="NCBI Taxonomy" id="2655001"/>
    <lineage>
        <taxon>Bacteria</taxon>
        <taxon>Bacillati</taxon>
        <taxon>Bacillota</taxon>
        <taxon>Clostridia</taxon>
        <taxon>Eubacteriales</taxon>
        <taxon>Eubacteriaceae</taxon>
        <taxon>Alkalibaculum</taxon>
    </lineage>
</organism>
<evidence type="ECO:0000256" key="3">
    <source>
        <dbReference type="ARBA" id="ARBA00022670"/>
    </source>
</evidence>
<keyword evidence="3 9" id="KW-0645">Protease</keyword>
<proteinExistence type="inferred from homology"/>
<evidence type="ECO:0000313" key="11">
    <source>
        <dbReference type="EMBL" id="MPW24910.1"/>
    </source>
</evidence>
<dbReference type="EMBL" id="WHNX01000004">
    <property type="protein sequence ID" value="MPW24910.1"/>
    <property type="molecule type" value="Genomic_DNA"/>
</dbReference>
<gene>
    <name evidence="9 11" type="primary">lspA</name>
    <name evidence="11" type="ORF">GC105_03780</name>
</gene>
<evidence type="ECO:0000256" key="2">
    <source>
        <dbReference type="ARBA" id="ARBA00022475"/>
    </source>
</evidence>
<name>A0A6A7K662_9FIRM</name>
<accession>A0A6A7K662</accession>
<keyword evidence="2 9" id="KW-1003">Cell membrane</keyword>
<evidence type="ECO:0000256" key="8">
    <source>
        <dbReference type="ARBA" id="ARBA00023136"/>
    </source>
</evidence>
<keyword evidence="4 9" id="KW-0812">Transmembrane</keyword>
<dbReference type="AlphaFoldDB" id="A0A6A7K662"/>
<dbReference type="RefSeq" id="WP_152801870.1">
    <property type="nucleotide sequence ID" value="NZ_WHNX01000004.1"/>
</dbReference>
<dbReference type="NCBIfam" id="TIGR00077">
    <property type="entry name" value="lspA"/>
    <property type="match status" value="1"/>
</dbReference>
<evidence type="ECO:0000256" key="7">
    <source>
        <dbReference type="ARBA" id="ARBA00022989"/>
    </source>
</evidence>
<evidence type="ECO:0000256" key="5">
    <source>
        <dbReference type="ARBA" id="ARBA00022750"/>
    </source>
</evidence>
<dbReference type="PRINTS" id="PR00781">
    <property type="entry name" value="LIPOSIGPTASE"/>
</dbReference>
<evidence type="ECO:0000313" key="12">
    <source>
        <dbReference type="Proteomes" id="UP000440004"/>
    </source>
</evidence>
<dbReference type="GO" id="GO:0004190">
    <property type="term" value="F:aspartic-type endopeptidase activity"/>
    <property type="evidence" value="ECO:0007669"/>
    <property type="project" value="UniProtKB-UniRule"/>
</dbReference>
<comment type="pathway">
    <text evidence="9">Protein modification; lipoprotein biosynthesis (signal peptide cleavage).</text>
</comment>
<comment type="similarity">
    <text evidence="1 9 10">Belongs to the peptidase A8 family.</text>
</comment>
<protein>
    <recommendedName>
        <fullName evidence="9">Lipoprotein signal peptidase</fullName>
        <ecNumber evidence="9">3.4.23.36</ecNumber>
    </recommendedName>
    <alternativeName>
        <fullName evidence="9">Prolipoprotein signal peptidase</fullName>
    </alternativeName>
    <alternativeName>
        <fullName evidence="9">Signal peptidase II</fullName>
        <shortName evidence="9">SPase II</shortName>
    </alternativeName>
</protein>
<comment type="subcellular location">
    <subcellularLocation>
        <location evidence="9">Cell membrane</location>
        <topology evidence="9">Multi-pass membrane protein</topology>
    </subcellularLocation>
</comment>
<comment type="caution">
    <text evidence="11">The sequence shown here is derived from an EMBL/GenBank/DDBJ whole genome shotgun (WGS) entry which is preliminary data.</text>
</comment>
<reference evidence="11 12" key="1">
    <citation type="submission" date="2019-10" db="EMBL/GenBank/DDBJ databases">
        <title>Alkalibaculum tamaniensis sp.nov., a new alkaliphilic acetogen, isolated on methoxylated aromatics from a mud volcano.</title>
        <authorList>
            <person name="Khomyakova M.A."/>
            <person name="Merkel A.Y."/>
            <person name="Bonch-Osmolovskaya E.A."/>
            <person name="Slobodkin A.I."/>
        </authorList>
    </citation>
    <scope>NUCLEOTIDE SEQUENCE [LARGE SCALE GENOMIC DNA]</scope>
    <source>
        <strain evidence="11 12">M08DMB</strain>
    </source>
</reference>